<evidence type="ECO:0000256" key="4">
    <source>
        <dbReference type="PIRSR" id="PIRSR001434-2"/>
    </source>
</evidence>
<dbReference type="RefSeq" id="WP_089763266.1">
    <property type="nucleotide sequence ID" value="NZ_BKAT01000029.1"/>
</dbReference>
<accession>A0A1H4E2Y8</accession>
<dbReference type="InterPro" id="IPR015422">
    <property type="entry name" value="PyrdxlP-dep_Trfase_small"/>
</dbReference>
<comment type="similarity">
    <text evidence="2 5">Belongs to the trans-sulfuration enzymes family.</text>
</comment>
<evidence type="ECO:0000313" key="6">
    <source>
        <dbReference type="EMBL" id="SEA78940.1"/>
    </source>
</evidence>
<dbReference type="PIRSF" id="PIRSF001434">
    <property type="entry name" value="CGS"/>
    <property type="match status" value="1"/>
</dbReference>
<evidence type="ECO:0000256" key="3">
    <source>
        <dbReference type="ARBA" id="ARBA00022898"/>
    </source>
</evidence>
<dbReference type="GO" id="GO:0019343">
    <property type="term" value="P:cysteine biosynthetic process via cystathionine"/>
    <property type="evidence" value="ECO:0007669"/>
    <property type="project" value="TreeGrafter"/>
</dbReference>
<feature type="modified residue" description="N6-(pyridoxal phosphate)lysine" evidence="4">
    <location>
        <position position="194"/>
    </location>
</feature>
<dbReference type="GO" id="GO:0019346">
    <property type="term" value="P:transsulfuration"/>
    <property type="evidence" value="ECO:0007669"/>
    <property type="project" value="InterPro"/>
</dbReference>
<dbReference type="PANTHER" id="PTHR11808:SF15">
    <property type="entry name" value="CYSTATHIONINE GAMMA-LYASE"/>
    <property type="match status" value="1"/>
</dbReference>
<dbReference type="Pfam" id="PF01053">
    <property type="entry name" value="Cys_Met_Meta_PP"/>
    <property type="match status" value="1"/>
</dbReference>
<comment type="cofactor">
    <cofactor evidence="1 5">
        <name>pyridoxal 5'-phosphate</name>
        <dbReference type="ChEBI" id="CHEBI:597326"/>
    </cofactor>
</comment>
<name>A0A1H4E2Y8_9BACT</name>
<dbReference type="Gene3D" id="3.40.640.10">
    <property type="entry name" value="Type I PLP-dependent aspartate aminotransferase-like (Major domain)"/>
    <property type="match status" value="1"/>
</dbReference>
<dbReference type="InterPro" id="IPR015424">
    <property type="entry name" value="PyrdxlP-dep_Trfase"/>
</dbReference>
<dbReference type="AlphaFoldDB" id="A0A1H4E2Y8"/>
<evidence type="ECO:0000256" key="5">
    <source>
        <dbReference type="RuleBase" id="RU362118"/>
    </source>
</evidence>
<dbReference type="GO" id="GO:0003962">
    <property type="term" value="F:cystathionine gamma-synthase activity"/>
    <property type="evidence" value="ECO:0007669"/>
    <property type="project" value="TreeGrafter"/>
</dbReference>
<dbReference type="GO" id="GO:0005737">
    <property type="term" value="C:cytoplasm"/>
    <property type="evidence" value="ECO:0007669"/>
    <property type="project" value="TreeGrafter"/>
</dbReference>
<dbReference type="GO" id="GO:0030170">
    <property type="term" value="F:pyridoxal phosphate binding"/>
    <property type="evidence" value="ECO:0007669"/>
    <property type="project" value="InterPro"/>
</dbReference>
<proteinExistence type="inferred from homology"/>
<dbReference type="FunFam" id="3.90.1150.10:FF:000033">
    <property type="entry name" value="Cystathionine gamma-synthase"/>
    <property type="match status" value="1"/>
</dbReference>
<dbReference type="STRING" id="408074.SAMN05660909_03439"/>
<dbReference type="PANTHER" id="PTHR11808">
    <property type="entry name" value="TRANS-SULFURATION ENZYME FAMILY MEMBER"/>
    <property type="match status" value="1"/>
</dbReference>
<dbReference type="OrthoDB" id="9803729at2"/>
<keyword evidence="7" id="KW-1185">Reference proteome</keyword>
<dbReference type="InterPro" id="IPR015421">
    <property type="entry name" value="PyrdxlP-dep_Trfase_major"/>
</dbReference>
<evidence type="ECO:0000256" key="2">
    <source>
        <dbReference type="ARBA" id="ARBA00009077"/>
    </source>
</evidence>
<dbReference type="EMBL" id="FNRL01000016">
    <property type="protein sequence ID" value="SEA78940.1"/>
    <property type="molecule type" value="Genomic_DNA"/>
</dbReference>
<protein>
    <submittedName>
        <fullName evidence="6">Cystathionine beta-lyase</fullName>
    </submittedName>
</protein>
<evidence type="ECO:0000256" key="1">
    <source>
        <dbReference type="ARBA" id="ARBA00001933"/>
    </source>
</evidence>
<keyword evidence="3 4" id="KW-0663">Pyridoxal phosphate</keyword>
<dbReference type="InterPro" id="IPR000277">
    <property type="entry name" value="Cys/Met-Metab_PyrdxlP-dep_enz"/>
</dbReference>
<dbReference type="GO" id="GO:0009086">
    <property type="term" value="P:methionine biosynthetic process"/>
    <property type="evidence" value="ECO:0007669"/>
    <property type="project" value="UniProtKB-ARBA"/>
</dbReference>
<sequence>MKTATQLIHSIPVDELTGAISVPIYQTSTFVQESPGINKGFEFSRANNPTRKVLEDLICNLEEGFAGFAFASGMSAIDAVLKLLKSGDEIMAVEDTYGGIFQIFNHMFERFGIKVNFVDTSNLDKVLAAITPKTRVIWLESPTNPTLRISDIKSISKIAKQHDILLVVDNTFSTPLLQQPLTLGADIVIHSASKYLAGHCDVIAGLVVVNSKVLADQIRYNQNISGSILSPFEAWLTIRGIETLYLRLEKQCSNASTIANWLATHPAVDKVFYPGLATHKNHHIARKQQKNYGALVSFSLKADNIKNAIRIVNATKLFKLAESFGGVKSMLAHPATMTHRNIPEDFRKKSGLQDSCIRLSIGIEDADDLINDLKQALDKLNHPAGKQITVLQ</sequence>
<dbReference type="SUPFAM" id="SSF53383">
    <property type="entry name" value="PLP-dependent transferases"/>
    <property type="match status" value="1"/>
</dbReference>
<dbReference type="Proteomes" id="UP000199656">
    <property type="component" value="Unassembled WGS sequence"/>
</dbReference>
<keyword evidence="6" id="KW-0456">Lyase</keyword>
<gene>
    <name evidence="6" type="ORF">SAMN05660909_03439</name>
</gene>
<dbReference type="Gene3D" id="3.90.1150.10">
    <property type="entry name" value="Aspartate Aminotransferase, domain 1"/>
    <property type="match status" value="1"/>
</dbReference>
<dbReference type="FunFam" id="3.40.640.10:FF:000009">
    <property type="entry name" value="Cystathionine gamma-synthase homolog"/>
    <property type="match status" value="1"/>
</dbReference>
<dbReference type="CDD" id="cd00614">
    <property type="entry name" value="CGS_like"/>
    <property type="match status" value="1"/>
</dbReference>
<reference evidence="7" key="1">
    <citation type="submission" date="2016-10" db="EMBL/GenBank/DDBJ databases">
        <authorList>
            <person name="Varghese N."/>
            <person name="Submissions S."/>
        </authorList>
    </citation>
    <scope>NUCLEOTIDE SEQUENCE [LARGE SCALE GENOMIC DNA]</scope>
    <source>
        <strain evidence="7">DSM 23920</strain>
    </source>
</reference>
<dbReference type="GO" id="GO:0004123">
    <property type="term" value="F:cystathionine gamma-lyase activity"/>
    <property type="evidence" value="ECO:0007669"/>
    <property type="project" value="TreeGrafter"/>
</dbReference>
<organism evidence="6 7">
    <name type="scientific">Chitinophaga terrae</name>
    <name type="common">ex Kim and Jung 2007</name>
    <dbReference type="NCBI Taxonomy" id="408074"/>
    <lineage>
        <taxon>Bacteria</taxon>
        <taxon>Pseudomonadati</taxon>
        <taxon>Bacteroidota</taxon>
        <taxon>Chitinophagia</taxon>
        <taxon>Chitinophagales</taxon>
        <taxon>Chitinophagaceae</taxon>
        <taxon>Chitinophaga</taxon>
    </lineage>
</organism>
<evidence type="ECO:0000313" key="7">
    <source>
        <dbReference type="Proteomes" id="UP000199656"/>
    </source>
</evidence>